<evidence type="ECO:0000256" key="6">
    <source>
        <dbReference type="ARBA" id="ARBA00022737"/>
    </source>
</evidence>
<dbReference type="Gene3D" id="1.25.10.10">
    <property type="entry name" value="Leucine-rich Repeat Variant"/>
    <property type="match status" value="1"/>
</dbReference>
<dbReference type="SUPFAM" id="SSF50978">
    <property type="entry name" value="WD40 repeat-like"/>
    <property type="match status" value="1"/>
</dbReference>
<keyword evidence="5 8" id="KW-0853">WD repeat</keyword>
<feature type="domain" description="PFU" evidence="9">
    <location>
        <begin position="369"/>
        <end position="466"/>
    </location>
</feature>
<feature type="domain" description="PUL" evidence="10">
    <location>
        <begin position="487"/>
        <end position="752"/>
    </location>
</feature>
<evidence type="ECO:0000256" key="4">
    <source>
        <dbReference type="ARBA" id="ARBA00022490"/>
    </source>
</evidence>
<dbReference type="InterPro" id="IPR011989">
    <property type="entry name" value="ARM-like"/>
</dbReference>
<dbReference type="Gene3D" id="3.10.20.870">
    <property type="entry name" value="PFU (PLAA family ubiquitin binding), C-terminal domain"/>
    <property type="match status" value="1"/>
</dbReference>
<feature type="repeat" description="WD" evidence="8">
    <location>
        <begin position="11"/>
        <end position="41"/>
    </location>
</feature>
<evidence type="ECO:0000256" key="2">
    <source>
        <dbReference type="ARBA" id="ARBA00004496"/>
    </source>
</evidence>
<keyword evidence="4" id="KW-0963">Cytoplasm</keyword>
<dbReference type="InterPro" id="IPR016024">
    <property type="entry name" value="ARM-type_fold"/>
</dbReference>
<dbReference type="OrthoDB" id="10265988at2759"/>
<protein>
    <recommendedName>
        <fullName evidence="13">Phospholipase A-2-activating protein</fullName>
    </recommendedName>
</protein>
<dbReference type="InterPro" id="IPR015943">
    <property type="entry name" value="WD40/YVTN_repeat-like_dom_sf"/>
</dbReference>
<dbReference type="PANTHER" id="PTHR19849:SF0">
    <property type="entry name" value="PHOSPHOLIPASE A-2-ACTIVATING PROTEIN"/>
    <property type="match status" value="1"/>
</dbReference>
<gene>
    <name evidence="11" type="ORF">ILUMI_23193</name>
</gene>
<keyword evidence="6" id="KW-0677">Repeat</keyword>
<dbReference type="Pfam" id="PF08324">
    <property type="entry name" value="PUL"/>
    <property type="match status" value="1"/>
</dbReference>
<feature type="repeat" description="WD" evidence="8">
    <location>
        <begin position="186"/>
        <end position="217"/>
    </location>
</feature>
<sequence>MSKPFKLSAALYGHSLDVRSVSVTTTNSIISGSRDKSAKLWVPNGFNAGFNESITYKDQKNFVGSVLYLEGTKEFPDGVIITGGNDNIILVYKPHEPFATYTLKDHTNAVCYLSKGLEPNTFLSSSWDATAKLWNLSKPQAALTTFAGHTAAVWSVIQIQNGNVITASADKTIGVFSKDGFRINTLQGHTDCVRGLADFSELNCFISVSNDASIKVWTYTGTNTDTYYGHTNYIYGIARNKAGGNNCFVTCDEDRTVRYWKDGVNTETINLPAQSVWTVACLSNGDVVTGSSDSVVRVFTQDESRFASDENLKTFEEEVNALAKQSTQEIGGYKVSDLPGKEALYEPGKKPGQMKMIREAQGVVAYTWVEEGENSHWEKVGDVLGGADANTGTKTTFEGKAYDFVFSVDVEDGKPPLKLPYNKGDDPYVAAHNFLEKNMLPPVYLDQVVEFILTNSKDPNESFPGNSNFVDPFTGASRYTPASSATSTASGNSGMNLDPFTGDPNVILGKLKEFNQKAGNNSVNEVFLQDVVQLCSGSVIQTSCYEILFNLLKWSDDIVFPVIDIVRMALRFEDNNKAITTEKSGIIIEKLKYCVSQDCKISNCTLVAFRALCNMFIYPSGEKLIFEHRVSLLENITSLSIGNKNIQIALATFLLNITILCQKFQDEFGIMLLASVIPDIVVHLDDPEAQFRGLIAVGTLLSSENTEYKRSVQEKIKECDNFTRKLTILAKEHTNEAEMKRKICANQVLSEISN</sequence>
<evidence type="ECO:0000256" key="3">
    <source>
        <dbReference type="ARBA" id="ARBA00008495"/>
    </source>
</evidence>
<dbReference type="GO" id="GO:0010992">
    <property type="term" value="P:ubiquitin recycling"/>
    <property type="evidence" value="ECO:0007669"/>
    <property type="project" value="TreeGrafter"/>
</dbReference>
<dbReference type="Gene3D" id="2.130.10.10">
    <property type="entry name" value="YVTN repeat-like/Quinoprotein amine dehydrogenase"/>
    <property type="match status" value="1"/>
</dbReference>
<name>A0A8K0C8J8_IGNLU</name>
<evidence type="ECO:0000256" key="5">
    <source>
        <dbReference type="ARBA" id="ARBA00022574"/>
    </source>
</evidence>
<dbReference type="GO" id="GO:0043161">
    <property type="term" value="P:proteasome-mediated ubiquitin-dependent protein catabolic process"/>
    <property type="evidence" value="ECO:0007669"/>
    <property type="project" value="TreeGrafter"/>
</dbReference>
<dbReference type="Proteomes" id="UP000801492">
    <property type="component" value="Unassembled WGS sequence"/>
</dbReference>
<dbReference type="InterPro" id="IPR001680">
    <property type="entry name" value="WD40_rpt"/>
</dbReference>
<accession>A0A8K0C8J8</accession>
<dbReference type="GO" id="GO:0005737">
    <property type="term" value="C:cytoplasm"/>
    <property type="evidence" value="ECO:0007669"/>
    <property type="project" value="UniProtKB-SubCell"/>
</dbReference>
<dbReference type="InterPro" id="IPR038122">
    <property type="entry name" value="PFU_sf"/>
</dbReference>
<feature type="repeat" description="WD" evidence="8">
    <location>
        <begin position="103"/>
        <end position="144"/>
    </location>
</feature>
<reference evidence="11" key="1">
    <citation type="submission" date="2019-08" db="EMBL/GenBank/DDBJ databases">
        <title>The genome of the North American firefly Photinus pyralis.</title>
        <authorList>
            <consortium name="Photinus pyralis genome working group"/>
            <person name="Fallon T.R."/>
            <person name="Sander Lower S.E."/>
            <person name="Weng J.-K."/>
        </authorList>
    </citation>
    <scope>NUCLEOTIDE SEQUENCE</scope>
    <source>
        <strain evidence="11">TRF0915ILg1</strain>
        <tissue evidence="11">Whole body</tissue>
    </source>
</reference>
<comment type="similarity">
    <text evidence="3">Belongs to the WD repeat PLAP family.</text>
</comment>
<comment type="subcellular location">
    <subcellularLocation>
        <location evidence="2">Cytoplasm</location>
    </subcellularLocation>
    <subcellularLocation>
        <location evidence="1">Nucleus</location>
    </subcellularLocation>
</comment>
<comment type="caution">
    <text evidence="11">The sequence shown here is derived from an EMBL/GenBank/DDBJ whole genome shotgun (WGS) entry which is preliminary data.</text>
</comment>
<dbReference type="PROSITE" id="PS51394">
    <property type="entry name" value="PFU"/>
    <property type="match status" value="1"/>
</dbReference>
<dbReference type="FunFam" id="2.130.10.10:FF:000175">
    <property type="entry name" value="Phospholipase A-2-activating protein"/>
    <property type="match status" value="1"/>
</dbReference>
<dbReference type="PANTHER" id="PTHR19849">
    <property type="entry name" value="PHOSPHOLIPASE A-2-ACTIVATING PROTEIN"/>
    <property type="match status" value="1"/>
</dbReference>
<dbReference type="InterPro" id="IPR013535">
    <property type="entry name" value="PUL_dom"/>
</dbReference>
<evidence type="ECO:0000259" key="10">
    <source>
        <dbReference type="PROSITE" id="PS51396"/>
    </source>
</evidence>
<dbReference type="SUPFAM" id="SSF48371">
    <property type="entry name" value="ARM repeat"/>
    <property type="match status" value="1"/>
</dbReference>
<dbReference type="AlphaFoldDB" id="A0A8K0C8J8"/>
<dbReference type="EMBL" id="VTPC01090572">
    <property type="protein sequence ID" value="KAF2882965.1"/>
    <property type="molecule type" value="Genomic_DNA"/>
</dbReference>
<dbReference type="InterPro" id="IPR036322">
    <property type="entry name" value="WD40_repeat_dom_sf"/>
</dbReference>
<evidence type="ECO:0000259" key="9">
    <source>
        <dbReference type="PROSITE" id="PS51394"/>
    </source>
</evidence>
<evidence type="ECO:0000256" key="7">
    <source>
        <dbReference type="ARBA" id="ARBA00023242"/>
    </source>
</evidence>
<dbReference type="CDD" id="cd00200">
    <property type="entry name" value="WD40"/>
    <property type="match status" value="1"/>
</dbReference>
<dbReference type="InterPro" id="IPR015155">
    <property type="entry name" value="PFU"/>
</dbReference>
<proteinExistence type="inferred from homology"/>
<evidence type="ECO:0000313" key="11">
    <source>
        <dbReference type="EMBL" id="KAF2882965.1"/>
    </source>
</evidence>
<organism evidence="11 12">
    <name type="scientific">Ignelater luminosus</name>
    <name type="common">Cucubano</name>
    <name type="synonym">Pyrophorus luminosus</name>
    <dbReference type="NCBI Taxonomy" id="2038154"/>
    <lineage>
        <taxon>Eukaryota</taxon>
        <taxon>Metazoa</taxon>
        <taxon>Ecdysozoa</taxon>
        <taxon>Arthropoda</taxon>
        <taxon>Hexapoda</taxon>
        <taxon>Insecta</taxon>
        <taxon>Pterygota</taxon>
        <taxon>Neoptera</taxon>
        <taxon>Endopterygota</taxon>
        <taxon>Coleoptera</taxon>
        <taxon>Polyphaga</taxon>
        <taxon>Elateriformia</taxon>
        <taxon>Elateroidea</taxon>
        <taxon>Elateridae</taxon>
        <taxon>Agrypninae</taxon>
        <taxon>Pyrophorini</taxon>
        <taxon>Ignelater</taxon>
    </lineage>
</organism>
<keyword evidence="7" id="KW-0539">Nucleus</keyword>
<dbReference type="GO" id="GO:0005634">
    <property type="term" value="C:nucleus"/>
    <property type="evidence" value="ECO:0007669"/>
    <property type="project" value="UniProtKB-SubCell"/>
</dbReference>
<keyword evidence="12" id="KW-1185">Reference proteome</keyword>
<evidence type="ECO:0000256" key="8">
    <source>
        <dbReference type="PROSITE-ProRule" id="PRU00221"/>
    </source>
</evidence>
<dbReference type="PROSITE" id="PS51396">
    <property type="entry name" value="PUL"/>
    <property type="match status" value="1"/>
</dbReference>
<dbReference type="SMART" id="SM00320">
    <property type="entry name" value="WD40"/>
    <property type="match status" value="7"/>
</dbReference>
<evidence type="ECO:0008006" key="13">
    <source>
        <dbReference type="Google" id="ProtNLM"/>
    </source>
</evidence>
<dbReference type="GO" id="GO:0043130">
    <property type="term" value="F:ubiquitin binding"/>
    <property type="evidence" value="ECO:0007669"/>
    <property type="project" value="TreeGrafter"/>
</dbReference>
<evidence type="ECO:0000313" key="12">
    <source>
        <dbReference type="Proteomes" id="UP000801492"/>
    </source>
</evidence>
<dbReference type="Pfam" id="PF00400">
    <property type="entry name" value="WD40"/>
    <property type="match status" value="5"/>
</dbReference>
<dbReference type="Pfam" id="PF09070">
    <property type="entry name" value="PFU"/>
    <property type="match status" value="1"/>
</dbReference>
<dbReference type="PROSITE" id="PS50082">
    <property type="entry name" value="WD_REPEATS_2"/>
    <property type="match status" value="3"/>
</dbReference>
<evidence type="ECO:0000256" key="1">
    <source>
        <dbReference type="ARBA" id="ARBA00004123"/>
    </source>
</evidence>